<keyword evidence="3" id="KW-0964">Secreted</keyword>
<comment type="caution">
    <text evidence="10">The sequence shown here is derived from an EMBL/GenBank/DDBJ whole genome shotgun (WGS) entry which is preliminary data.</text>
</comment>
<evidence type="ECO:0000256" key="5">
    <source>
        <dbReference type="ARBA" id="ARBA00022782"/>
    </source>
</evidence>
<dbReference type="PANTHER" id="PTHR36016:SF4">
    <property type="entry name" value="CLAVATA3_ESR (CLE) GENE FAMILY MEMBER"/>
    <property type="match status" value="1"/>
</dbReference>
<evidence type="ECO:0000256" key="1">
    <source>
        <dbReference type="ARBA" id="ARBA00004239"/>
    </source>
</evidence>
<evidence type="ECO:0000256" key="8">
    <source>
        <dbReference type="SAM" id="MobiDB-lite"/>
    </source>
</evidence>
<feature type="signal peptide" evidence="9">
    <location>
        <begin position="1"/>
        <end position="26"/>
    </location>
</feature>
<accession>A0A6A4R5V1</accession>
<dbReference type="InterPro" id="IPR039617">
    <property type="entry name" value="CLAVATA3-CLE"/>
</dbReference>
<evidence type="ECO:0000256" key="2">
    <source>
        <dbReference type="ARBA" id="ARBA00005416"/>
    </source>
</evidence>
<keyword evidence="11" id="KW-1185">Reference proteome</keyword>
<evidence type="ECO:0008006" key="12">
    <source>
        <dbReference type="Google" id="ProtNLM"/>
    </source>
</evidence>
<evidence type="ECO:0000256" key="7">
    <source>
        <dbReference type="ARBA" id="ARBA00023278"/>
    </source>
</evidence>
<evidence type="ECO:0000256" key="4">
    <source>
        <dbReference type="ARBA" id="ARBA00022729"/>
    </source>
</evidence>
<keyword evidence="6" id="KW-0325">Glycoprotein</keyword>
<proteinExistence type="inferred from homology"/>
<keyword evidence="4 9" id="KW-0732">Signal</keyword>
<feature type="compositionally biased region" description="Basic and acidic residues" evidence="8">
    <location>
        <begin position="67"/>
        <end position="81"/>
    </location>
</feature>
<dbReference type="AlphaFoldDB" id="A0A6A4R5V1"/>
<evidence type="ECO:0000256" key="9">
    <source>
        <dbReference type="SAM" id="SignalP"/>
    </source>
</evidence>
<dbReference type="OrthoDB" id="1406315at2759"/>
<organism evidence="10 11">
    <name type="scientific">Lupinus albus</name>
    <name type="common">White lupine</name>
    <name type="synonym">Lupinus termis</name>
    <dbReference type="NCBI Taxonomy" id="3870"/>
    <lineage>
        <taxon>Eukaryota</taxon>
        <taxon>Viridiplantae</taxon>
        <taxon>Streptophyta</taxon>
        <taxon>Embryophyta</taxon>
        <taxon>Tracheophyta</taxon>
        <taxon>Spermatophyta</taxon>
        <taxon>Magnoliopsida</taxon>
        <taxon>eudicotyledons</taxon>
        <taxon>Gunneridae</taxon>
        <taxon>Pentapetalae</taxon>
        <taxon>rosids</taxon>
        <taxon>fabids</taxon>
        <taxon>Fabales</taxon>
        <taxon>Fabaceae</taxon>
        <taxon>Papilionoideae</taxon>
        <taxon>50 kb inversion clade</taxon>
        <taxon>genistoids sensu lato</taxon>
        <taxon>core genistoids</taxon>
        <taxon>Genisteae</taxon>
        <taxon>Lupinus</taxon>
    </lineage>
</organism>
<evidence type="ECO:0000313" key="11">
    <source>
        <dbReference type="Proteomes" id="UP000447434"/>
    </source>
</evidence>
<comment type="subcellular location">
    <subcellularLocation>
        <location evidence="1">Secreted</location>
        <location evidence="1">Extracellular space</location>
    </subcellularLocation>
</comment>
<evidence type="ECO:0000313" key="10">
    <source>
        <dbReference type="EMBL" id="KAE9620784.1"/>
    </source>
</evidence>
<name>A0A6A4R5V1_LUPAL</name>
<evidence type="ECO:0000256" key="6">
    <source>
        <dbReference type="ARBA" id="ARBA00023180"/>
    </source>
</evidence>
<dbReference type="PANTHER" id="PTHR36016">
    <property type="entry name" value="CLAVATA3/ESR (CLE)-RELATED PROTEIN 7"/>
    <property type="match status" value="1"/>
</dbReference>
<dbReference type="Proteomes" id="UP000447434">
    <property type="component" value="Chromosome 1"/>
</dbReference>
<dbReference type="GO" id="GO:0030154">
    <property type="term" value="P:cell differentiation"/>
    <property type="evidence" value="ECO:0007669"/>
    <property type="project" value="UniProtKB-KW"/>
</dbReference>
<feature type="chain" id="PRO_5025692083" description="CLAVATA3/ESR (CLE)-related protein" evidence="9">
    <location>
        <begin position="27"/>
        <end position="81"/>
    </location>
</feature>
<evidence type="ECO:0000256" key="3">
    <source>
        <dbReference type="ARBA" id="ARBA00022525"/>
    </source>
</evidence>
<reference evidence="11" key="1">
    <citation type="journal article" date="2020" name="Nat. Commun.">
        <title>Genome sequence of the cluster root forming white lupin.</title>
        <authorList>
            <person name="Hufnagel B."/>
            <person name="Marques A."/>
            <person name="Soriano A."/>
            <person name="Marques L."/>
            <person name="Divol F."/>
            <person name="Doumas P."/>
            <person name="Sallet E."/>
            <person name="Mancinotti D."/>
            <person name="Carrere S."/>
            <person name="Marande W."/>
            <person name="Arribat S."/>
            <person name="Keller J."/>
            <person name="Huneau C."/>
            <person name="Blein T."/>
            <person name="Aime D."/>
            <person name="Laguerre M."/>
            <person name="Taylor J."/>
            <person name="Schubert V."/>
            <person name="Nelson M."/>
            <person name="Geu-Flores F."/>
            <person name="Crespi M."/>
            <person name="Gallardo-Guerrero K."/>
            <person name="Delaux P.-M."/>
            <person name="Salse J."/>
            <person name="Berges H."/>
            <person name="Guyot R."/>
            <person name="Gouzy J."/>
            <person name="Peret B."/>
        </authorList>
    </citation>
    <scope>NUCLEOTIDE SEQUENCE [LARGE SCALE GENOMIC DNA]</scope>
    <source>
        <strain evidence="11">cv. Amiga</strain>
    </source>
</reference>
<dbReference type="GO" id="GO:0005576">
    <property type="term" value="C:extracellular region"/>
    <property type="evidence" value="ECO:0007669"/>
    <property type="project" value="UniProtKB-SubCell"/>
</dbReference>
<protein>
    <recommendedName>
        <fullName evidence="12">CLAVATA3/ESR (CLE)-related protein</fullName>
    </recommendedName>
</protein>
<keyword evidence="5" id="KW-0221">Differentiation</keyword>
<gene>
    <name evidence="10" type="ORF">Lalb_Chr01g0006711</name>
</gene>
<dbReference type="EMBL" id="WOCE01000001">
    <property type="protein sequence ID" value="KAE9620784.1"/>
    <property type="molecule type" value="Genomic_DNA"/>
</dbReference>
<comment type="similarity">
    <text evidence="2">Belongs to the CLV3/ESR signal peptide family.</text>
</comment>
<keyword evidence="7" id="KW-0379">Hydroxylation</keyword>
<feature type="region of interest" description="Disordered" evidence="8">
    <location>
        <begin position="54"/>
        <end position="81"/>
    </location>
</feature>
<sequence length="81" mass="9350">MATQMKSRVFVFFLIILTLLAMSSDARFLPQFSSMSKMVNSKYGMRELINNIRNTESKRKRSMLGARLERVSPEGPDSQHH</sequence>